<name>A0AAN7W2D7_9PEZI</name>
<dbReference type="GO" id="GO:0006270">
    <property type="term" value="P:DNA replication initiation"/>
    <property type="evidence" value="ECO:0007669"/>
    <property type="project" value="TreeGrafter"/>
</dbReference>
<evidence type="ECO:0000256" key="4">
    <source>
        <dbReference type="ARBA" id="ARBA00023125"/>
    </source>
</evidence>
<dbReference type="PANTHER" id="PTHR12748:SF0">
    <property type="entry name" value="ORIGIN RECOGNITION COMPLEX SUBUNIT 3"/>
    <property type="match status" value="1"/>
</dbReference>
<organism evidence="8 9">
    <name type="scientific">Elasticomyces elasticus</name>
    <dbReference type="NCBI Taxonomy" id="574655"/>
    <lineage>
        <taxon>Eukaryota</taxon>
        <taxon>Fungi</taxon>
        <taxon>Dikarya</taxon>
        <taxon>Ascomycota</taxon>
        <taxon>Pezizomycotina</taxon>
        <taxon>Dothideomycetes</taxon>
        <taxon>Dothideomycetidae</taxon>
        <taxon>Mycosphaerellales</taxon>
        <taxon>Teratosphaeriaceae</taxon>
        <taxon>Elasticomyces</taxon>
    </lineage>
</organism>
<reference evidence="8" key="1">
    <citation type="submission" date="2023-08" db="EMBL/GenBank/DDBJ databases">
        <title>Black Yeasts Isolated from many extreme environments.</title>
        <authorList>
            <person name="Coleine C."/>
            <person name="Stajich J.E."/>
            <person name="Selbmann L."/>
        </authorList>
    </citation>
    <scope>NUCLEOTIDE SEQUENCE</scope>
    <source>
        <strain evidence="8">CCFEE 5810</strain>
    </source>
</reference>
<dbReference type="Pfam" id="PF07034">
    <property type="entry name" value="ORC3_N"/>
    <property type="match status" value="1"/>
</dbReference>
<keyword evidence="4" id="KW-0238">DNA-binding</keyword>
<dbReference type="GO" id="GO:0005664">
    <property type="term" value="C:nuclear origin of replication recognition complex"/>
    <property type="evidence" value="ECO:0007669"/>
    <property type="project" value="InterPro"/>
</dbReference>
<dbReference type="Proteomes" id="UP001310594">
    <property type="component" value="Unassembled WGS sequence"/>
</dbReference>
<dbReference type="CDD" id="cd20704">
    <property type="entry name" value="Orc3"/>
    <property type="match status" value="1"/>
</dbReference>
<evidence type="ECO:0000256" key="3">
    <source>
        <dbReference type="ARBA" id="ARBA00022705"/>
    </source>
</evidence>
<accession>A0AAN7W2D7</accession>
<evidence type="ECO:0000256" key="2">
    <source>
        <dbReference type="ARBA" id="ARBA00010977"/>
    </source>
</evidence>
<evidence type="ECO:0000313" key="9">
    <source>
        <dbReference type="Proteomes" id="UP001310594"/>
    </source>
</evidence>
<keyword evidence="5" id="KW-0539">Nucleus</keyword>
<dbReference type="InterPro" id="IPR040855">
    <property type="entry name" value="ORC_WH_C"/>
</dbReference>
<sequence>MEYEKAYMFQPANDRPAKRRRIEPQGLQASWKQRRLAFDRDWSIPQRAIDTRLHSINASTVDKVWTYMNLALKPDQPNTIRTGIILTGADGATEAGISKKIAEKVRVGKHRRILVPLSSSSGSNLKVLLKTLIQKAISPKFESSDNDLNDDDDELRTTRTKGHKLLNYDLQLLYDHVREHKKEQVIVALEDTEAFDSDLLSEFIELLGCWQDRIPFTCLLNVATSIDSLQQRLSKAAIRVLDGKVFDVAPSSDEVEQVCEALFDSSAPLWIGSSLISTALERQHDYVQSIDSFVKAVKYAYMSAFYANALSVHLNTSTEHEVVAADHFEALRQLGSFRTYSRRLLDNNEVKLLTTYLESDEALRALVSGRITEGRQKLGVMIHVLKVIRLLQQKLPNTQVTPLSSLYVQAMSGKLNGSPPLRSLLLTIRKVPSNIAASVLRALQLYHLDHRDLLVDMQPVLFRLDALIDAQKETSTKPLRSGDDIHNSTLRTTVVAQKVELSKQKSALSEQDKKYTELLVSLSDCLAGFFEETLVNPSDMVFHEIFVYDLKSPYREVFTPRPRHACERALATPHDYLDCDCCGSQQGGENAEATLSATQPATAVLYQLYLESGSLINAGDLWHAFQAVLGDGKEDAETMALFQRALAEMRYLGMMKSTRKRMDHVAKVMWHGL</sequence>
<dbReference type="Pfam" id="PF18137">
    <property type="entry name" value="WHD_ORC"/>
    <property type="match status" value="1"/>
</dbReference>
<dbReference type="AlphaFoldDB" id="A0AAN7W2D7"/>
<gene>
    <name evidence="8" type="primary">ORC3</name>
    <name evidence="8" type="ORF">LTR97_008708</name>
</gene>
<evidence type="ECO:0000313" key="8">
    <source>
        <dbReference type="EMBL" id="KAK5695202.1"/>
    </source>
</evidence>
<comment type="caution">
    <text evidence="8">The sequence shown here is derived from an EMBL/GenBank/DDBJ whole genome shotgun (WGS) entry which is preliminary data.</text>
</comment>
<comment type="subcellular location">
    <subcellularLocation>
        <location evidence="1">Nucleus</location>
    </subcellularLocation>
</comment>
<dbReference type="InterPro" id="IPR045667">
    <property type="entry name" value="ORC3_N"/>
</dbReference>
<feature type="domain" description="Origin recognition complex subunit 3 N-terminal" evidence="6">
    <location>
        <begin position="23"/>
        <end position="312"/>
    </location>
</feature>
<dbReference type="GO" id="GO:0005656">
    <property type="term" value="C:nuclear pre-replicative complex"/>
    <property type="evidence" value="ECO:0007669"/>
    <property type="project" value="TreeGrafter"/>
</dbReference>
<dbReference type="InterPro" id="IPR020795">
    <property type="entry name" value="ORC3"/>
</dbReference>
<evidence type="ECO:0000256" key="1">
    <source>
        <dbReference type="ARBA" id="ARBA00004123"/>
    </source>
</evidence>
<keyword evidence="3" id="KW-0235">DNA replication</keyword>
<feature type="domain" description="Origin recognition complex subunit 3 winged helix C-terminal" evidence="7">
    <location>
        <begin position="563"/>
        <end position="634"/>
    </location>
</feature>
<dbReference type="PANTHER" id="PTHR12748">
    <property type="entry name" value="ORIGIN RECOGNITION COMPLEX SUBUNIT 3"/>
    <property type="match status" value="1"/>
</dbReference>
<proteinExistence type="inferred from homology"/>
<protein>
    <submittedName>
        <fullName evidence="8">Origin recognition complex subunit 3</fullName>
    </submittedName>
</protein>
<dbReference type="GO" id="GO:0003688">
    <property type="term" value="F:DNA replication origin binding"/>
    <property type="evidence" value="ECO:0007669"/>
    <property type="project" value="TreeGrafter"/>
</dbReference>
<dbReference type="GO" id="GO:0031261">
    <property type="term" value="C:DNA replication preinitiation complex"/>
    <property type="evidence" value="ECO:0007669"/>
    <property type="project" value="TreeGrafter"/>
</dbReference>
<evidence type="ECO:0000256" key="5">
    <source>
        <dbReference type="ARBA" id="ARBA00023242"/>
    </source>
</evidence>
<dbReference type="EMBL" id="JAVRQU010000014">
    <property type="protein sequence ID" value="KAK5695202.1"/>
    <property type="molecule type" value="Genomic_DNA"/>
</dbReference>
<evidence type="ECO:0000259" key="7">
    <source>
        <dbReference type="Pfam" id="PF18137"/>
    </source>
</evidence>
<evidence type="ECO:0000259" key="6">
    <source>
        <dbReference type="Pfam" id="PF07034"/>
    </source>
</evidence>
<comment type="similarity">
    <text evidence="2">Belongs to the ORC3 family.</text>
</comment>